<dbReference type="RefSeq" id="XP_013790712.1">
    <property type="nucleotide sequence ID" value="XM_013935258.2"/>
</dbReference>
<feature type="domain" description="ELMO" evidence="1">
    <location>
        <begin position="143"/>
        <end position="195"/>
    </location>
</feature>
<sequence>MLPVLSSFWSYLHWYLRPLVKWFLHHFTRLCELQRVCYGEEKGAPRTTGVEYSLELSRTPCLKRVVQQLSSLAESGRFTEETSYSAVEYAIKTVTDTKNINVKIHTRFVPSFRSCLLQIYGYKQLLHEVENLRKTSYSSDNCEHEDKLIKLWNVLMPDKPLPSRIGKHWSDIGFQGDDPKTDFRGMGLLGLENLM</sequence>
<protein>
    <submittedName>
        <fullName evidence="3 4">ELMO domain-containing protein 2-like</fullName>
    </submittedName>
</protein>
<reference evidence="3 4" key="1">
    <citation type="submission" date="2025-05" db="UniProtKB">
        <authorList>
            <consortium name="RefSeq"/>
        </authorList>
    </citation>
    <scope>IDENTIFICATION</scope>
    <source>
        <tissue evidence="3 4">Muscle</tissue>
    </source>
</reference>
<dbReference type="Pfam" id="PF04727">
    <property type="entry name" value="ELMO_CED12"/>
    <property type="match status" value="1"/>
</dbReference>
<dbReference type="RefSeq" id="XP_022258595.1">
    <property type="nucleotide sequence ID" value="XM_022402887.1"/>
</dbReference>
<evidence type="ECO:0000313" key="3">
    <source>
        <dbReference type="RefSeq" id="XP_013790712.1"/>
    </source>
</evidence>
<dbReference type="GeneID" id="106474570"/>
<dbReference type="PANTHER" id="PTHR12771">
    <property type="entry name" value="ENGULFMENT AND CELL MOTILITY"/>
    <property type="match status" value="1"/>
</dbReference>
<dbReference type="InterPro" id="IPR006816">
    <property type="entry name" value="ELMO_dom"/>
</dbReference>
<accession>A0ABM1TRT9</accession>
<gene>
    <name evidence="3 4 5" type="primary">LOC106474570</name>
</gene>
<dbReference type="InterPro" id="IPR050868">
    <property type="entry name" value="ELMO_domain-containing"/>
</dbReference>
<dbReference type="RefSeq" id="XP_022258596.1">
    <property type="nucleotide sequence ID" value="XM_022402888.1"/>
</dbReference>
<proteinExistence type="predicted"/>
<evidence type="ECO:0000313" key="4">
    <source>
        <dbReference type="RefSeq" id="XP_022258595.1"/>
    </source>
</evidence>
<dbReference type="Proteomes" id="UP000694941">
    <property type="component" value="Unplaced"/>
</dbReference>
<evidence type="ECO:0000259" key="1">
    <source>
        <dbReference type="PROSITE" id="PS51335"/>
    </source>
</evidence>
<organism evidence="2 4">
    <name type="scientific">Limulus polyphemus</name>
    <name type="common">Atlantic horseshoe crab</name>
    <dbReference type="NCBI Taxonomy" id="6850"/>
    <lineage>
        <taxon>Eukaryota</taxon>
        <taxon>Metazoa</taxon>
        <taxon>Ecdysozoa</taxon>
        <taxon>Arthropoda</taxon>
        <taxon>Chelicerata</taxon>
        <taxon>Merostomata</taxon>
        <taxon>Xiphosura</taxon>
        <taxon>Limulidae</taxon>
        <taxon>Limulus</taxon>
    </lineage>
</organism>
<dbReference type="PROSITE" id="PS51335">
    <property type="entry name" value="ELMO"/>
    <property type="match status" value="1"/>
</dbReference>
<dbReference type="PANTHER" id="PTHR12771:SF51">
    <property type="entry name" value="LD01482P"/>
    <property type="match status" value="1"/>
</dbReference>
<name>A0ABM1TRT9_LIMPO</name>
<keyword evidence="2" id="KW-1185">Reference proteome</keyword>
<evidence type="ECO:0000313" key="5">
    <source>
        <dbReference type="RefSeq" id="XP_022258596.1"/>
    </source>
</evidence>
<evidence type="ECO:0000313" key="2">
    <source>
        <dbReference type="Proteomes" id="UP000694941"/>
    </source>
</evidence>